<evidence type="ECO:0000256" key="1">
    <source>
        <dbReference type="SAM" id="Phobius"/>
    </source>
</evidence>
<keyword evidence="1" id="KW-1133">Transmembrane helix</keyword>
<name>A0A392RD94_9FABA</name>
<feature type="transmembrane region" description="Helical" evidence="1">
    <location>
        <begin position="12"/>
        <end position="33"/>
    </location>
</feature>
<dbReference type="AlphaFoldDB" id="A0A392RD94"/>
<proteinExistence type="predicted"/>
<keyword evidence="1" id="KW-0472">Membrane</keyword>
<keyword evidence="1" id="KW-0812">Transmembrane</keyword>
<feature type="non-terminal residue" evidence="2">
    <location>
        <position position="42"/>
    </location>
</feature>
<dbReference type="Proteomes" id="UP000265520">
    <property type="component" value="Unassembled WGS sequence"/>
</dbReference>
<evidence type="ECO:0000313" key="3">
    <source>
        <dbReference type="Proteomes" id="UP000265520"/>
    </source>
</evidence>
<reference evidence="2 3" key="1">
    <citation type="journal article" date="2018" name="Front. Plant Sci.">
        <title>Red Clover (Trifolium pratense) and Zigzag Clover (T. medium) - A Picture of Genomic Similarities and Differences.</title>
        <authorList>
            <person name="Dluhosova J."/>
            <person name="Istvanek J."/>
            <person name="Nedelnik J."/>
            <person name="Repkova J."/>
        </authorList>
    </citation>
    <scope>NUCLEOTIDE SEQUENCE [LARGE SCALE GENOMIC DNA]</scope>
    <source>
        <strain evidence="3">cv. 10/8</strain>
        <tissue evidence="2">Leaf</tissue>
    </source>
</reference>
<accession>A0A392RD94</accession>
<keyword evidence="3" id="KW-1185">Reference proteome</keyword>
<dbReference type="EMBL" id="LXQA010211193">
    <property type="protein sequence ID" value="MCI34167.1"/>
    <property type="molecule type" value="Genomic_DNA"/>
</dbReference>
<protein>
    <submittedName>
        <fullName evidence="2">Uncharacterized protein</fullName>
    </submittedName>
</protein>
<sequence length="42" mass="4552">MFEGSVFRCDEGSFVVSWSFVVCFAGAMGEVFAEVGGTMYSQ</sequence>
<organism evidence="2 3">
    <name type="scientific">Trifolium medium</name>
    <dbReference type="NCBI Taxonomy" id="97028"/>
    <lineage>
        <taxon>Eukaryota</taxon>
        <taxon>Viridiplantae</taxon>
        <taxon>Streptophyta</taxon>
        <taxon>Embryophyta</taxon>
        <taxon>Tracheophyta</taxon>
        <taxon>Spermatophyta</taxon>
        <taxon>Magnoliopsida</taxon>
        <taxon>eudicotyledons</taxon>
        <taxon>Gunneridae</taxon>
        <taxon>Pentapetalae</taxon>
        <taxon>rosids</taxon>
        <taxon>fabids</taxon>
        <taxon>Fabales</taxon>
        <taxon>Fabaceae</taxon>
        <taxon>Papilionoideae</taxon>
        <taxon>50 kb inversion clade</taxon>
        <taxon>NPAAA clade</taxon>
        <taxon>Hologalegina</taxon>
        <taxon>IRL clade</taxon>
        <taxon>Trifolieae</taxon>
        <taxon>Trifolium</taxon>
    </lineage>
</organism>
<evidence type="ECO:0000313" key="2">
    <source>
        <dbReference type="EMBL" id="MCI34167.1"/>
    </source>
</evidence>
<comment type="caution">
    <text evidence="2">The sequence shown here is derived from an EMBL/GenBank/DDBJ whole genome shotgun (WGS) entry which is preliminary data.</text>
</comment>